<evidence type="ECO:0000313" key="10">
    <source>
        <dbReference type="Proteomes" id="UP000752171"/>
    </source>
</evidence>
<evidence type="ECO:0000256" key="5">
    <source>
        <dbReference type="ARBA" id="ARBA00023157"/>
    </source>
</evidence>
<dbReference type="GO" id="GO:0004930">
    <property type="term" value="F:G protein-coupled receptor activity"/>
    <property type="evidence" value="ECO:0007669"/>
    <property type="project" value="InterPro"/>
</dbReference>
<feature type="transmembrane region" description="Helical" evidence="6">
    <location>
        <begin position="299"/>
        <end position="320"/>
    </location>
</feature>
<proteinExistence type="predicted"/>
<keyword evidence="5" id="KW-1015">Disulfide bond</keyword>
<keyword evidence="9" id="KW-0675">Receptor</keyword>
<dbReference type="Gene3D" id="2.60.220.50">
    <property type="match status" value="1"/>
</dbReference>
<feature type="transmembrane region" description="Helical" evidence="6">
    <location>
        <begin position="257"/>
        <end position="278"/>
    </location>
</feature>
<dbReference type="PANTHER" id="PTHR12011:SF326">
    <property type="entry name" value="ADHESION G-PROTEIN COUPLED RECEPTOR G5"/>
    <property type="match status" value="1"/>
</dbReference>
<keyword evidence="3 6" id="KW-1133">Transmembrane helix</keyword>
<evidence type="ECO:0000256" key="1">
    <source>
        <dbReference type="ARBA" id="ARBA00004141"/>
    </source>
</evidence>
<evidence type="ECO:0000256" key="3">
    <source>
        <dbReference type="ARBA" id="ARBA00022989"/>
    </source>
</evidence>
<dbReference type="PROSITE" id="PS50261">
    <property type="entry name" value="G_PROTEIN_RECEP_F2_4"/>
    <property type="match status" value="1"/>
</dbReference>
<dbReference type="PROSITE" id="PS50221">
    <property type="entry name" value="GAIN_B"/>
    <property type="match status" value="1"/>
</dbReference>
<dbReference type="GO" id="GO:0007189">
    <property type="term" value="P:adenylate cyclase-activating G protein-coupled receptor signaling pathway"/>
    <property type="evidence" value="ECO:0007669"/>
    <property type="project" value="TreeGrafter"/>
</dbReference>
<dbReference type="AlphaFoldDB" id="A0A8T2L791"/>
<dbReference type="GO" id="GO:0005886">
    <property type="term" value="C:plasma membrane"/>
    <property type="evidence" value="ECO:0007669"/>
    <property type="project" value="TreeGrafter"/>
</dbReference>
<reference evidence="9 10" key="1">
    <citation type="submission" date="2021-07" db="EMBL/GenBank/DDBJ databases">
        <authorList>
            <person name="Imarazene B."/>
            <person name="Zahm M."/>
            <person name="Klopp C."/>
            <person name="Cabau C."/>
            <person name="Beille S."/>
            <person name="Jouanno E."/>
            <person name="Castinel A."/>
            <person name="Lluch J."/>
            <person name="Gil L."/>
            <person name="Kuchtly C."/>
            <person name="Lopez Roques C."/>
            <person name="Donnadieu C."/>
            <person name="Parrinello H."/>
            <person name="Journot L."/>
            <person name="Du K."/>
            <person name="Schartl M."/>
            <person name="Retaux S."/>
            <person name="Guiguen Y."/>
        </authorList>
    </citation>
    <scope>NUCLEOTIDE SEQUENCE [LARGE SCALE GENOMIC DNA]</scope>
    <source>
        <strain evidence="9">Pach_M1</strain>
        <tissue evidence="9">Testis</tissue>
    </source>
</reference>
<dbReference type="PANTHER" id="PTHR12011">
    <property type="entry name" value="ADHESION G-PROTEIN COUPLED RECEPTOR"/>
    <property type="match status" value="1"/>
</dbReference>
<dbReference type="GO" id="GO:0007166">
    <property type="term" value="P:cell surface receptor signaling pathway"/>
    <property type="evidence" value="ECO:0007669"/>
    <property type="project" value="InterPro"/>
</dbReference>
<dbReference type="InterPro" id="IPR000203">
    <property type="entry name" value="GPS"/>
</dbReference>
<keyword evidence="4 6" id="KW-0472">Membrane</keyword>
<gene>
    <name evidence="9" type="primary">ADGRG2</name>
    <name evidence="9" type="ORF">AMEX_G19786</name>
</gene>
<dbReference type="InterPro" id="IPR000832">
    <property type="entry name" value="GPCR_2_secretin-like"/>
</dbReference>
<feature type="domain" description="G-protein coupled receptors family 2 profile 2" evidence="8">
    <location>
        <begin position="102"/>
        <end position="347"/>
    </location>
</feature>
<dbReference type="Pfam" id="PF01825">
    <property type="entry name" value="GPS"/>
    <property type="match status" value="1"/>
</dbReference>
<name>A0A8T2L791_ASTMX</name>
<dbReference type="Proteomes" id="UP000752171">
    <property type="component" value="Unassembled WGS sequence"/>
</dbReference>
<protein>
    <submittedName>
        <fullName evidence="9">Adhesion G-protein coupled receptor G2-like</fullName>
    </submittedName>
</protein>
<evidence type="ECO:0000256" key="6">
    <source>
        <dbReference type="SAM" id="Phobius"/>
    </source>
</evidence>
<feature type="transmembrane region" description="Helical" evidence="6">
    <location>
        <begin position="138"/>
        <end position="155"/>
    </location>
</feature>
<evidence type="ECO:0000256" key="2">
    <source>
        <dbReference type="ARBA" id="ARBA00022692"/>
    </source>
</evidence>
<evidence type="ECO:0000259" key="8">
    <source>
        <dbReference type="PROSITE" id="PS50261"/>
    </source>
</evidence>
<feature type="transmembrane region" description="Helical" evidence="6">
    <location>
        <begin position="326"/>
        <end position="345"/>
    </location>
</feature>
<evidence type="ECO:0000259" key="7">
    <source>
        <dbReference type="PROSITE" id="PS50221"/>
    </source>
</evidence>
<feature type="domain" description="GAIN-B" evidence="7">
    <location>
        <begin position="1"/>
        <end position="94"/>
    </location>
</feature>
<evidence type="ECO:0000256" key="4">
    <source>
        <dbReference type="ARBA" id="ARBA00023136"/>
    </source>
</evidence>
<dbReference type="EMBL" id="JAICCE010000016">
    <property type="protein sequence ID" value="KAG9267109.1"/>
    <property type="molecule type" value="Genomic_DNA"/>
</dbReference>
<comment type="caution">
    <text evidence="9">The sequence shown here is derived from an EMBL/GenBank/DDBJ whole genome shotgun (WGS) entry which is preliminary data.</text>
</comment>
<evidence type="ECO:0000313" key="9">
    <source>
        <dbReference type="EMBL" id="KAG9267109.1"/>
    </source>
</evidence>
<dbReference type="Pfam" id="PF00002">
    <property type="entry name" value="7tm_2"/>
    <property type="match status" value="1"/>
</dbReference>
<dbReference type="InterPro" id="IPR017981">
    <property type="entry name" value="GPCR_2-like_7TM"/>
</dbReference>
<sequence>MLILSSPAPWSRLQNISQNRLIGLSVGGMNVSGLKSPVQISVQVEKPVKCNSFRSYSFERTGCETEWNEEDDWIDCYCDHLTYFAVLMVSPKSVSKQDSIILNYISVIGCSLSLVFLTVIVLLYFIKWRAQADHSQQIHISLVVALIMLNLHYLMVDRAVNLHTACVYVAVLIHYSLMATFTWTAIEGFHLYLLFLRVFNIYIRRYLLKLSLVGWGVPAVVVALIFIIDKTVYLDVGLSTNQTCYINSDVVKYCTTLGYFSVIFVFNLSMLVVVVRNVCQRSVLPDPNRKRKAKNTCTVLGITCLLGISWSLSLLCFGNLTTVGIYVFSIFNTLLGFFIFIWFCIYKCTPSASQKDVDTHTSSTSPSEK</sequence>
<feature type="transmembrane region" description="Helical" evidence="6">
    <location>
        <begin position="101"/>
        <end position="126"/>
    </location>
</feature>
<feature type="transmembrane region" description="Helical" evidence="6">
    <location>
        <begin position="206"/>
        <end position="228"/>
    </location>
</feature>
<dbReference type="PRINTS" id="PR00249">
    <property type="entry name" value="GPCRSECRETIN"/>
</dbReference>
<dbReference type="InterPro" id="IPR046338">
    <property type="entry name" value="GAIN_dom_sf"/>
</dbReference>
<organism evidence="9 10">
    <name type="scientific">Astyanax mexicanus</name>
    <name type="common">Blind cave fish</name>
    <name type="synonym">Astyanax fasciatus mexicanus</name>
    <dbReference type="NCBI Taxonomy" id="7994"/>
    <lineage>
        <taxon>Eukaryota</taxon>
        <taxon>Metazoa</taxon>
        <taxon>Chordata</taxon>
        <taxon>Craniata</taxon>
        <taxon>Vertebrata</taxon>
        <taxon>Euteleostomi</taxon>
        <taxon>Actinopterygii</taxon>
        <taxon>Neopterygii</taxon>
        <taxon>Teleostei</taxon>
        <taxon>Ostariophysi</taxon>
        <taxon>Characiformes</taxon>
        <taxon>Characoidei</taxon>
        <taxon>Acestrorhamphidae</taxon>
        <taxon>Acestrorhamphinae</taxon>
        <taxon>Astyanax</taxon>
    </lineage>
</organism>
<dbReference type="Gene3D" id="1.20.1070.10">
    <property type="entry name" value="Rhodopsin 7-helix transmembrane proteins"/>
    <property type="match status" value="1"/>
</dbReference>
<feature type="transmembrane region" description="Helical" evidence="6">
    <location>
        <begin position="167"/>
        <end position="194"/>
    </location>
</feature>
<keyword evidence="2 6" id="KW-0812">Transmembrane</keyword>
<comment type="subcellular location">
    <subcellularLocation>
        <location evidence="1">Membrane</location>
        <topology evidence="1">Multi-pass membrane protein</topology>
    </subcellularLocation>
</comment>
<dbReference type="InterPro" id="IPR057244">
    <property type="entry name" value="GAIN_B"/>
</dbReference>
<accession>A0A8T2L791</accession>